<dbReference type="InterPro" id="IPR037523">
    <property type="entry name" value="VOC_core"/>
</dbReference>
<dbReference type="GO" id="GO:0046872">
    <property type="term" value="F:metal ion binding"/>
    <property type="evidence" value="ECO:0007669"/>
    <property type="project" value="UniProtKB-KW"/>
</dbReference>
<proteinExistence type="predicted"/>
<keyword evidence="1" id="KW-0479">Metal-binding</keyword>
<dbReference type="InterPro" id="IPR029068">
    <property type="entry name" value="Glyas_Bleomycin-R_OHBP_Dase"/>
</dbReference>
<dbReference type="OrthoDB" id="9789841at2"/>
<comment type="caution">
    <text evidence="3">The sequence shown here is derived from an EMBL/GenBank/DDBJ whole genome shotgun (WGS) entry which is preliminary data.</text>
</comment>
<dbReference type="SUPFAM" id="SSF54593">
    <property type="entry name" value="Glyoxalase/Bleomycin resistance protein/Dihydroxybiphenyl dioxygenase"/>
    <property type="match status" value="1"/>
</dbReference>
<organism evidence="3 4">
    <name type="scientific">Nocardia stercoris</name>
    <dbReference type="NCBI Taxonomy" id="2483361"/>
    <lineage>
        <taxon>Bacteria</taxon>
        <taxon>Bacillati</taxon>
        <taxon>Actinomycetota</taxon>
        <taxon>Actinomycetes</taxon>
        <taxon>Mycobacteriales</taxon>
        <taxon>Nocardiaceae</taxon>
        <taxon>Nocardia</taxon>
    </lineage>
</organism>
<dbReference type="RefSeq" id="WP_122187192.1">
    <property type="nucleotide sequence ID" value="NZ_RFFH01000002.1"/>
</dbReference>
<evidence type="ECO:0000259" key="2">
    <source>
        <dbReference type="PROSITE" id="PS51819"/>
    </source>
</evidence>
<reference evidence="3 4" key="1">
    <citation type="submission" date="2018-10" db="EMBL/GenBank/DDBJ databases">
        <title>Isolation from cow dung.</title>
        <authorList>
            <person name="Ling L."/>
        </authorList>
    </citation>
    <scope>NUCLEOTIDE SEQUENCE [LARGE SCALE GENOMIC DNA]</scope>
    <source>
        <strain evidence="3 4">NEAU-LL90</strain>
    </source>
</reference>
<gene>
    <name evidence="3" type="ORF">EBN03_07655</name>
</gene>
<dbReference type="InterPro" id="IPR004360">
    <property type="entry name" value="Glyas_Fos-R_dOase_dom"/>
</dbReference>
<name>A0A3M2L9M6_9NOCA</name>
<accession>A0A3M2L9M6</accession>
<dbReference type="GO" id="GO:0004493">
    <property type="term" value="F:methylmalonyl-CoA epimerase activity"/>
    <property type="evidence" value="ECO:0007669"/>
    <property type="project" value="TreeGrafter"/>
</dbReference>
<protein>
    <submittedName>
        <fullName evidence="3">VOC family protein</fullName>
    </submittedName>
</protein>
<evidence type="ECO:0000256" key="1">
    <source>
        <dbReference type="ARBA" id="ARBA00022723"/>
    </source>
</evidence>
<dbReference type="Proteomes" id="UP000279275">
    <property type="component" value="Unassembled WGS sequence"/>
</dbReference>
<dbReference type="PROSITE" id="PS51819">
    <property type="entry name" value="VOC"/>
    <property type="match status" value="1"/>
</dbReference>
<evidence type="ECO:0000313" key="3">
    <source>
        <dbReference type="EMBL" id="RMI34267.1"/>
    </source>
</evidence>
<keyword evidence="4" id="KW-1185">Reference proteome</keyword>
<sequence length="131" mass="13627">MPNFSQLRVLTDDFPASFRFYRDVLGLPPQEGHDPAGPYGCFKLGDGSTDIALFERGAMAAALGVAGDNGYATAGFGSVLVIRVDDVDAAHAAAVAAGADSLTTPADQPGWGTRVAHLRAPEGTVVEFCSW</sequence>
<dbReference type="AlphaFoldDB" id="A0A3M2L9M6"/>
<dbReference type="EMBL" id="RFFH01000002">
    <property type="protein sequence ID" value="RMI34267.1"/>
    <property type="molecule type" value="Genomic_DNA"/>
</dbReference>
<dbReference type="GO" id="GO:0046491">
    <property type="term" value="P:L-methylmalonyl-CoA metabolic process"/>
    <property type="evidence" value="ECO:0007669"/>
    <property type="project" value="TreeGrafter"/>
</dbReference>
<dbReference type="Gene3D" id="3.10.180.10">
    <property type="entry name" value="2,3-Dihydroxybiphenyl 1,2-Dioxygenase, domain 1"/>
    <property type="match status" value="1"/>
</dbReference>
<evidence type="ECO:0000313" key="4">
    <source>
        <dbReference type="Proteomes" id="UP000279275"/>
    </source>
</evidence>
<dbReference type="PANTHER" id="PTHR43048:SF4">
    <property type="entry name" value="RING-CLEAVING DIOXYGENASE-RELATED"/>
    <property type="match status" value="1"/>
</dbReference>
<dbReference type="PANTHER" id="PTHR43048">
    <property type="entry name" value="METHYLMALONYL-COA EPIMERASE"/>
    <property type="match status" value="1"/>
</dbReference>
<dbReference type="InterPro" id="IPR051785">
    <property type="entry name" value="MMCE/EMCE_epimerase"/>
</dbReference>
<dbReference type="Pfam" id="PF00903">
    <property type="entry name" value="Glyoxalase"/>
    <property type="match status" value="1"/>
</dbReference>
<feature type="domain" description="VOC" evidence="2">
    <location>
        <begin position="3"/>
        <end position="131"/>
    </location>
</feature>